<dbReference type="RefSeq" id="WP_036849699.1">
    <property type="nucleotide sequence ID" value="NZ_AYSJ01000015.1"/>
</dbReference>
<reference evidence="3 4" key="1">
    <citation type="submission" date="2013-11" db="EMBL/GenBank/DDBJ databases">
        <title>Elucidation of the Photorhabdus temperata genome and generation of transposon mutant library to identify motility mutants.</title>
        <authorList>
            <person name="Hurst S.G.IV."/>
            <person name="Micheals B."/>
            <person name="Abebe-Akele F."/>
            <person name="Rowedder H."/>
            <person name="Bullock H."/>
            <person name="Jackobeck R."/>
            <person name="Janicki E."/>
            <person name="Tisa L.S."/>
        </authorList>
    </citation>
    <scope>NUCLEOTIDE SEQUENCE [LARGE SCALE GENOMIC DNA]</scope>
    <source>
        <strain evidence="3 4">NC19</strain>
    </source>
</reference>
<dbReference type="InterPro" id="IPR035900">
    <property type="entry name" value="Colicin_E_sf"/>
</dbReference>
<organism evidence="3 4">
    <name type="scientific">Photorhabdus khanii NC19</name>
    <dbReference type="NCBI Taxonomy" id="1004151"/>
    <lineage>
        <taxon>Bacteria</taxon>
        <taxon>Pseudomonadati</taxon>
        <taxon>Pseudomonadota</taxon>
        <taxon>Gammaproteobacteria</taxon>
        <taxon>Enterobacterales</taxon>
        <taxon>Morganellaceae</taxon>
        <taxon>Photorhabdus</taxon>
    </lineage>
</organism>
<dbReference type="OrthoDB" id="6810874at2"/>
<dbReference type="AlphaFoldDB" id="W3V3D4"/>
<dbReference type="Gene3D" id="1.10.1200.20">
    <property type="entry name" value="Colicin E immunity protein"/>
    <property type="match status" value="1"/>
</dbReference>
<gene>
    <name evidence="3" type="ORF">PTE_04046</name>
</gene>
<dbReference type="SUPFAM" id="SSF47345">
    <property type="entry name" value="Colicin E immunity proteins"/>
    <property type="match status" value="1"/>
</dbReference>
<dbReference type="Proteomes" id="UP000018957">
    <property type="component" value="Unassembled WGS sequence"/>
</dbReference>
<dbReference type="EMBL" id="AYSJ01000015">
    <property type="protein sequence ID" value="ETS29620.1"/>
    <property type="molecule type" value="Genomic_DNA"/>
</dbReference>
<evidence type="ECO:0000313" key="4">
    <source>
        <dbReference type="Proteomes" id="UP000018957"/>
    </source>
</evidence>
<protein>
    <submittedName>
        <fullName evidence="3">Colicin immunity protein / pyocin immunity protein</fullName>
    </submittedName>
</protein>
<dbReference type="GO" id="GO:0030153">
    <property type="term" value="P:bacteriocin immunity"/>
    <property type="evidence" value="ECO:0007669"/>
    <property type="project" value="UniProtKB-KW"/>
</dbReference>
<evidence type="ECO:0000313" key="3">
    <source>
        <dbReference type="EMBL" id="ETS29620.1"/>
    </source>
</evidence>
<dbReference type="Pfam" id="PF01320">
    <property type="entry name" value="Colicin_Pyocin"/>
    <property type="match status" value="1"/>
</dbReference>
<keyword evidence="2" id="KW-0079">Bacteriocin immunity</keyword>
<dbReference type="PRINTS" id="PR01299">
    <property type="entry name" value="PYOCIN"/>
</dbReference>
<evidence type="ECO:0000256" key="2">
    <source>
        <dbReference type="ARBA" id="ARBA00023025"/>
    </source>
</evidence>
<comment type="similarity">
    <text evidence="1">Belongs to the colicins ColE2/ColE8/ColE9 and pyocins S1/S2 family.</text>
</comment>
<keyword evidence="4" id="KW-1185">Reference proteome</keyword>
<dbReference type="PATRIC" id="fig|1004151.3.peg.4173"/>
<evidence type="ECO:0000256" key="1">
    <source>
        <dbReference type="ARBA" id="ARBA00009346"/>
    </source>
</evidence>
<name>W3V3D4_9GAMM</name>
<dbReference type="GO" id="GO:0015643">
    <property type="term" value="F:toxic substance binding"/>
    <property type="evidence" value="ECO:0007669"/>
    <property type="project" value="InterPro"/>
</dbReference>
<sequence>MKLKEKLEDYTEVEFLEFARKVCNADYATEDEADVAVQNFILLSEHPDGTDILFYPSPDQDDSPEGIVKKIKEWRAKNGKPGFKI</sequence>
<dbReference type="CDD" id="cd16363">
    <property type="entry name" value="Col_Im_like"/>
    <property type="match status" value="1"/>
</dbReference>
<comment type="caution">
    <text evidence="3">The sequence shown here is derived from an EMBL/GenBank/DDBJ whole genome shotgun (WGS) entry which is preliminary data.</text>
</comment>
<proteinExistence type="inferred from homology"/>
<dbReference type="InterPro" id="IPR000290">
    <property type="entry name" value="Colicin_pyocin"/>
</dbReference>
<accession>W3V3D4</accession>